<dbReference type="Gene3D" id="3.40.50.1820">
    <property type="entry name" value="alpha/beta hydrolase"/>
    <property type="match status" value="1"/>
</dbReference>
<dbReference type="Proteomes" id="UP000010301">
    <property type="component" value="Unassembled WGS sequence"/>
</dbReference>
<accession>C0VYQ3</accession>
<sequence>MISGTSALLLHGLGENPDSYQDLATTLAERQWQVSVPSLIEPHEVSSWTLTTCTDRIAASMHGEPTHVIGHSLRAVIALDLVQRHPHLITSLFLSAPQARVPQALLVLQKLVMQLLPEDRVALPGLSKEALVTVMGSLTHLDLRDGLERIDRPTTVACGLRDLVNVWAARTIQTCIPGAALQLVRGAGHQWITQRPSLAATLIQHHVTRTSSRG</sequence>
<organism evidence="2 3">
    <name type="scientific">Gleimia coleocanis DSM 15436</name>
    <dbReference type="NCBI Taxonomy" id="525245"/>
    <lineage>
        <taxon>Bacteria</taxon>
        <taxon>Bacillati</taxon>
        <taxon>Actinomycetota</taxon>
        <taxon>Actinomycetes</taxon>
        <taxon>Actinomycetales</taxon>
        <taxon>Actinomycetaceae</taxon>
        <taxon>Gleimia</taxon>
    </lineage>
</organism>
<dbReference type="InterPro" id="IPR029058">
    <property type="entry name" value="AB_hydrolase_fold"/>
</dbReference>
<dbReference type="HOGENOM" id="CLU_020336_51_0_11"/>
<dbReference type="InterPro" id="IPR000073">
    <property type="entry name" value="AB_hydrolase_1"/>
</dbReference>
<evidence type="ECO:0000259" key="1">
    <source>
        <dbReference type="Pfam" id="PF00561"/>
    </source>
</evidence>
<dbReference type="RefSeq" id="WP_006547290.1">
    <property type="nucleotide sequence ID" value="NZ_DS999545.1"/>
</dbReference>
<feature type="domain" description="AB hydrolase-1" evidence="1">
    <location>
        <begin position="8"/>
        <end position="103"/>
    </location>
</feature>
<dbReference type="GO" id="GO:0016020">
    <property type="term" value="C:membrane"/>
    <property type="evidence" value="ECO:0007669"/>
    <property type="project" value="TreeGrafter"/>
</dbReference>
<dbReference type="InterPro" id="IPR050266">
    <property type="entry name" value="AB_hydrolase_sf"/>
</dbReference>
<dbReference type="SUPFAM" id="SSF53474">
    <property type="entry name" value="alpha/beta-Hydrolases"/>
    <property type="match status" value="1"/>
</dbReference>
<dbReference type="STRING" id="525245.HMPREF0044_0293"/>
<dbReference type="eggNOG" id="COG2267">
    <property type="taxonomic scope" value="Bacteria"/>
</dbReference>
<gene>
    <name evidence="2" type="ORF">HMPREF0044_0293</name>
</gene>
<protein>
    <recommendedName>
        <fullName evidence="1">AB hydrolase-1 domain-containing protein</fullName>
    </recommendedName>
</protein>
<dbReference type="PANTHER" id="PTHR43798:SF5">
    <property type="entry name" value="MONOACYLGLYCEROL LIPASE ABHD6"/>
    <property type="match status" value="1"/>
</dbReference>
<dbReference type="PANTHER" id="PTHR43798">
    <property type="entry name" value="MONOACYLGLYCEROL LIPASE"/>
    <property type="match status" value="1"/>
</dbReference>
<comment type="caution">
    <text evidence="2">The sequence shown here is derived from an EMBL/GenBank/DDBJ whole genome shotgun (WGS) entry which is preliminary data.</text>
</comment>
<reference evidence="2 3" key="1">
    <citation type="submission" date="2009-01" db="EMBL/GenBank/DDBJ databases">
        <authorList>
            <person name="Qin X."/>
            <person name="Bachman B."/>
            <person name="Battles P."/>
            <person name="Bell A."/>
            <person name="Bess C."/>
            <person name="Bickham C."/>
            <person name="Chaboub L."/>
            <person name="Chen D."/>
            <person name="Coyle M."/>
            <person name="Deiros D.R."/>
            <person name="Dinh H."/>
            <person name="Forbes L."/>
            <person name="Fowler G."/>
            <person name="Francisco L."/>
            <person name="Fu Q."/>
            <person name="Gubbala S."/>
            <person name="Hale W."/>
            <person name="Han Y."/>
            <person name="Hemphill L."/>
            <person name="Highlander S.K."/>
            <person name="Hirani K."/>
            <person name="Hogues M."/>
            <person name="Jackson L."/>
            <person name="Jakkamsetti A."/>
            <person name="Javaid M."/>
            <person name="Jiang H."/>
            <person name="Korchina V."/>
            <person name="Kovar C."/>
            <person name="Lara F."/>
            <person name="Lee S."/>
            <person name="Mata R."/>
            <person name="Mathew T."/>
            <person name="Moen C."/>
            <person name="Morales K."/>
            <person name="Munidasa M."/>
            <person name="Nazareth L."/>
            <person name="Ngo R."/>
            <person name="Nguyen L."/>
            <person name="Okwuonu G."/>
            <person name="Ongeri F."/>
            <person name="Patil S."/>
            <person name="Petrosino J."/>
            <person name="Pham C."/>
            <person name="Pham P."/>
            <person name="Pu L.-L."/>
            <person name="Puazo M."/>
            <person name="Raj R."/>
            <person name="Reid J."/>
            <person name="Rouhana J."/>
            <person name="Saada N."/>
            <person name="Shang Y."/>
            <person name="Simmons D."/>
            <person name="Thornton R."/>
            <person name="Warren J."/>
            <person name="Weissenberger G."/>
            <person name="Zhang J."/>
            <person name="Zhang L."/>
            <person name="Zhou C."/>
            <person name="Zhu D."/>
            <person name="Muzny D."/>
            <person name="Worley K."/>
            <person name="Gibbs R."/>
        </authorList>
    </citation>
    <scope>NUCLEOTIDE SEQUENCE [LARGE SCALE GENOMIC DNA]</scope>
    <source>
        <strain evidence="2 3">DSM 15436</strain>
    </source>
</reference>
<dbReference type="AlphaFoldDB" id="C0VYQ3"/>
<evidence type="ECO:0000313" key="2">
    <source>
        <dbReference type="EMBL" id="EEH64556.1"/>
    </source>
</evidence>
<keyword evidence="3" id="KW-1185">Reference proteome</keyword>
<proteinExistence type="predicted"/>
<dbReference type="Pfam" id="PF00561">
    <property type="entry name" value="Abhydrolase_1"/>
    <property type="match status" value="1"/>
</dbReference>
<name>C0VYQ3_9ACTO</name>
<dbReference type="GO" id="GO:0046464">
    <property type="term" value="P:acylglycerol catabolic process"/>
    <property type="evidence" value="ECO:0007669"/>
    <property type="project" value="TreeGrafter"/>
</dbReference>
<dbReference type="GO" id="GO:0047372">
    <property type="term" value="F:monoacylglycerol lipase activity"/>
    <property type="evidence" value="ECO:0007669"/>
    <property type="project" value="TreeGrafter"/>
</dbReference>
<dbReference type="EMBL" id="ACFG01000004">
    <property type="protein sequence ID" value="EEH64556.1"/>
    <property type="molecule type" value="Genomic_DNA"/>
</dbReference>
<evidence type="ECO:0000313" key="3">
    <source>
        <dbReference type="Proteomes" id="UP000010301"/>
    </source>
</evidence>